<accession>A0A140ST82</accession>
<reference evidence="2 3" key="1">
    <citation type="journal article" date="2012" name="J. Bacteriol.">
        <title>Complete Genome Sequence of Providencia stuartii Clinical Isolate MRSN 2154.</title>
        <authorList>
            <person name="Clifford R.J."/>
            <person name="Hang J."/>
            <person name="Riley M.C."/>
            <person name="Onmus-Leone F."/>
            <person name="Kuschner R.A."/>
            <person name="Lesho E.P."/>
            <person name="Waterman P.E."/>
        </authorList>
    </citation>
    <scope>NUCLEOTIDE SEQUENCE [LARGE SCALE GENOMIC DNA]</scope>
    <source>
        <strain evidence="2 3">MRSN 2154</strain>
    </source>
</reference>
<sequence length="293" mass="32562">MAYKYDPISKTLIDADAKFSFEEAPNYDELYYKTSLLKIKSILNDEKDDDNVAAVITIEEADYLLKNLSTPTPFKDPKETLFGIGDIISSFSGNIYEAYRIDRIVNEFGNLNIRATQYTGPNGNVYIRLSGHAGIRAYLNGTRYLVNNPRILYMGVGTQGMNNISVGAARFAIVFSAAYRTVELIFKNEYTLVDFFVNITMDMAKLAISTQITTAITGGLTTAALTTGTSVILVALGVFAVGVSVGVLLYWLDDEFQISATIIKGLKTHRARKPETPYHPDQFFTLWGRFSRG</sequence>
<name>A0A140ST82_PROSM</name>
<reference evidence="3" key="2">
    <citation type="submission" date="2012-04" db="EMBL/GenBank/DDBJ databases">
        <title>Complete genome sequence of Providencia stuartii clinical isolate MRSN 2154.</title>
        <authorList>
            <person name="Clifford R.J."/>
            <person name="Hang J."/>
            <person name="Riley M.C."/>
            <person name="Onmus-Leone F."/>
            <person name="Kuschner R.A."/>
            <person name="Lesho E.P."/>
            <person name="Waterman P.E."/>
        </authorList>
    </citation>
    <scope>NUCLEOTIDE SEQUENCE [LARGE SCALE GENOMIC DNA]</scope>
    <source>
        <strain evidence="3">MRSN 2154</strain>
    </source>
</reference>
<evidence type="ECO:0008006" key="4">
    <source>
        <dbReference type="Google" id="ProtNLM"/>
    </source>
</evidence>
<keyword evidence="1" id="KW-0812">Transmembrane</keyword>
<protein>
    <recommendedName>
        <fullName evidence="4">Inner membrane protein yafU</fullName>
    </recommendedName>
</protein>
<dbReference type="Proteomes" id="UP000005012">
    <property type="component" value="Chromosome"/>
</dbReference>
<dbReference type="HOGENOM" id="CLU_079084_1_0_6"/>
<dbReference type="GeneID" id="93519489"/>
<keyword evidence="1" id="KW-0472">Membrane</keyword>
<gene>
    <name evidence="2" type="ordered locus">S70_19955</name>
</gene>
<dbReference type="OrthoDB" id="6463042at2"/>
<dbReference type="EMBL" id="CP003488">
    <property type="protein sequence ID" value="AFH95784.1"/>
    <property type="molecule type" value="Genomic_DNA"/>
</dbReference>
<evidence type="ECO:0000256" key="1">
    <source>
        <dbReference type="SAM" id="Phobius"/>
    </source>
</evidence>
<dbReference type="RefSeq" id="WP_014658263.1">
    <property type="nucleotide sequence ID" value="NC_017731.1"/>
</dbReference>
<dbReference type="AlphaFoldDB" id="A0A140ST82"/>
<proteinExistence type="predicted"/>
<feature type="transmembrane region" description="Helical" evidence="1">
    <location>
        <begin position="206"/>
        <end position="225"/>
    </location>
</feature>
<organism evidence="2 3">
    <name type="scientific">Providencia stuartii (strain MRSN 2154)</name>
    <dbReference type="NCBI Taxonomy" id="1157951"/>
    <lineage>
        <taxon>Bacteria</taxon>
        <taxon>Pseudomonadati</taxon>
        <taxon>Pseudomonadota</taxon>
        <taxon>Gammaproteobacteria</taxon>
        <taxon>Enterobacterales</taxon>
        <taxon>Morganellaceae</taxon>
        <taxon>Providencia</taxon>
    </lineage>
</organism>
<feature type="transmembrane region" description="Helical" evidence="1">
    <location>
        <begin position="231"/>
        <end position="252"/>
    </location>
</feature>
<dbReference type="PATRIC" id="fig|1157951.4.peg.4017"/>
<evidence type="ECO:0000313" key="2">
    <source>
        <dbReference type="EMBL" id="AFH95784.1"/>
    </source>
</evidence>
<evidence type="ECO:0000313" key="3">
    <source>
        <dbReference type="Proteomes" id="UP000005012"/>
    </source>
</evidence>
<dbReference type="KEGG" id="psi:S70_19955"/>
<keyword evidence="1" id="KW-1133">Transmembrane helix</keyword>